<evidence type="ECO:0000256" key="1">
    <source>
        <dbReference type="SAM" id="MobiDB-lite"/>
    </source>
</evidence>
<proteinExistence type="predicted"/>
<keyword evidence="3" id="KW-1185">Reference proteome</keyword>
<reference evidence="2" key="1">
    <citation type="submission" date="2024-02" db="EMBL/GenBank/DDBJ databases">
        <authorList>
            <consortium name="ELIXIR-Norway"/>
            <consortium name="Elixir Norway"/>
        </authorList>
    </citation>
    <scope>NUCLEOTIDE SEQUENCE</scope>
</reference>
<protein>
    <submittedName>
        <fullName evidence="2">Uncharacterized protein</fullName>
    </submittedName>
</protein>
<feature type="region of interest" description="Disordered" evidence="1">
    <location>
        <begin position="90"/>
        <end position="125"/>
    </location>
</feature>
<organism evidence="2 3">
    <name type="scientific">Sphagnum troendelagicum</name>
    <dbReference type="NCBI Taxonomy" id="128251"/>
    <lineage>
        <taxon>Eukaryota</taxon>
        <taxon>Viridiplantae</taxon>
        <taxon>Streptophyta</taxon>
        <taxon>Embryophyta</taxon>
        <taxon>Bryophyta</taxon>
        <taxon>Sphagnophytina</taxon>
        <taxon>Sphagnopsida</taxon>
        <taxon>Sphagnales</taxon>
        <taxon>Sphagnaceae</taxon>
        <taxon>Sphagnum</taxon>
    </lineage>
</organism>
<dbReference type="Proteomes" id="UP001497512">
    <property type="component" value="Chromosome 2"/>
</dbReference>
<gene>
    <name evidence="2" type="ORF">CSSPTR1EN2_LOCUS12997</name>
</gene>
<evidence type="ECO:0000313" key="3">
    <source>
        <dbReference type="Proteomes" id="UP001497512"/>
    </source>
</evidence>
<name>A0ABP0U998_9BRYO</name>
<accession>A0ABP0U998</accession>
<dbReference type="EMBL" id="OZ019894">
    <property type="protein sequence ID" value="CAK9215848.1"/>
    <property type="molecule type" value="Genomic_DNA"/>
</dbReference>
<feature type="region of interest" description="Disordered" evidence="1">
    <location>
        <begin position="1"/>
        <end position="22"/>
    </location>
</feature>
<evidence type="ECO:0000313" key="2">
    <source>
        <dbReference type="EMBL" id="CAK9215848.1"/>
    </source>
</evidence>
<sequence length="125" mass="13677">MARTNTVAGGRRQNKNAAAGVAKNKVNPAVKLTDMRAGMGRRMSVASAVIGEKMTHFRANLSLGFYRIIHPVHPVRRVAAQEATKEMKAAATERKRQKVARASDVASRQRAAARERRAMNMAAHT</sequence>